<dbReference type="PANTHER" id="PTHR32347">
    <property type="entry name" value="EFFLUX SYSTEM COMPONENT YKNX-RELATED"/>
    <property type="match status" value="1"/>
</dbReference>
<dbReference type="STRING" id="313596.RB2501_11887"/>
<evidence type="ECO:0000313" key="5">
    <source>
        <dbReference type="EMBL" id="EAR15026.1"/>
    </source>
</evidence>
<dbReference type="eggNOG" id="COG0845">
    <property type="taxonomic scope" value="Bacteria"/>
</dbReference>
<dbReference type="Gene3D" id="2.40.50.100">
    <property type="match status" value="1"/>
</dbReference>
<dbReference type="HOGENOM" id="CLU_018816_14_0_10"/>
<sequence>MRPTINTITESVYASATVQPDSMYKVHAAVSGILEKNLVREGDLVQTGTPLLKITDRSPELSRENARLQMELAASNYQGSTTPLRDLASRIETARLAYIDDSVNFRRQEKLWSQQIGSRATFENRKLAYERSRNQLDQLQTEYARLERELRTKMEQARNSYRSYQANADEFTVRSFIDGKVYALFKEPGELVVPNEPLATLGKPDSFVVELLVDEVDIVRLRTGQEVLVSLDAYPDEVFRAGLTRIYPQKDSRNQTFLAEARFKAPPNQLYPGLSGEANIVIDRRENALTIPRNLLLAGDSVLTEDGMKKVVTGLQTLDRVEIRSGLDAGTNILKPEQ</sequence>
<reference evidence="5 6" key="1">
    <citation type="journal article" date="2009" name="J. Bacteriol.">
        <title>Complete genome sequence of Robiginitalea biformata HTCC2501.</title>
        <authorList>
            <person name="Oh H.M."/>
            <person name="Giovannoni S.J."/>
            <person name="Lee K."/>
            <person name="Ferriera S."/>
            <person name="Johnson J."/>
            <person name="Cho J.C."/>
        </authorList>
    </citation>
    <scope>NUCLEOTIDE SEQUENCE [LARGE SCALE GENOMIC DNA]</scope>
    <source>
        <strain evidence="6">ATCC BAA-864 / HTCC2501 / KCTC 12146</strain>
    </source>
</reference>
<protein>
    <recommendedName>
        <fullName evidence="4">CusB-like beta-barrel domain-containing protein</fullName>
    </recommendedName>
</protein>
<feature type="domain" description="CusB-like beta-barrel" evidence="4">
    <location>
        <begin position="211"/>
        <end position="279"/>
    </location>
</feature>
<organism evidence="5 6">
    <name type="scientific">Robiginitalea biformata (strain ATCC BAA-864 / DSM 15991 / KCTC 12146 / HTCC2501)</name>
    <dbReference type="NCBI Taxonomy" id="313596"/>
    <lineage>
        <taxon>Bacteria</taxon>
        <taxon>Pseudomonadati</taxon>
        <taxon>Bacteroidota</taxon>
        <taxon>Flavobacteriia</taxon>
        <taxon>Flavobacteriales</taxon>
        <taxon>Flavobacteriaceae</taxon>
        <taxon>Robiginitalea</taxon>
    </lineage>
</organism>
<accession>A4CMY4</accession>
<dbReference type="Pfam" id="PF25954">
    <property type="entry name" value="Beta-barrel_RND_2"/>
    <property type="match status" value="1"/>
</dbReference>
<evidence type="ECO:0000259" key="4">
    <source>
        <dbReference type="Pfam" id="PF25954"/>
    </source>
</evidence>
<evidence type="ECO:0000256" key="1">
    <source>
        <dbReference type="ARBA" id="ARBA00004196"/>
    </source>
</evidence>
<dbReference type="InterPro" id="IPR050465">
    <property type="entry name" value="UPF0194_transport"/>
</dbReference>
<name>A4CMY4_ROBBH</name>
<proteinExistence type="predicted"/>
<dbReference type="RefSeq" id="WP_015754347.1">
    <property type="nucleotide sequence ID" value="NC_013222.1"/>
</dbReference>
<feature type="coiled-coil region" evidence="3">
    <location>
        <begin position="122"/>
        <end position="174"/>
    </location>
</feature>
<dbReference type="KEGG" id="rbi:RB2501_11887"/>
<dbReference type="EMBL" id="CP001712">
    <property type="protein sequence ID" value="EAR15026.1"/>
    <property type="molecule type" value="Genomic_DNA"/>
</dbReference>
<dbReference type="Gene3D" id="2.40.30.170">
    <property type="match status" value="1"/>
</dbReference>
<keyword evidence="6" id="KW-1185">Reference proteome</keyword>
<dbReference type="AlphaFoldDB" id="A4CMY4"/>
<evidence type="ECO:0000256" key="2">
    <source>
        <dbReference type="ARBA" id="ARBA00023054"/>
    </source>
</evidence>
<comment type="subcellular location">
    <subcellularLocation>
        <location evidence="1">Cell envelope</location>
    </subcellularLocation>
</comment>
<dbReference type="SUPFAM" id="SSF111369">
    <property type="entry name" value="HlyD-like secretion proteins"/>
    <property type="match status" value="1"/>
</dbReference>
<dbReference type="Proteomes" id="UP000009049">
    <property type="component" value="Chromosome"/>
</dbReference>
<dbReference type="GO" id="GO:0030313">
    <property type="term" value="C:cell envelope"/>
    <property type="evidence" value="ECO:0007669"/>
    <property type="project" value="UniProtKB-SubCell"/>
</dbReference>
<evidence type="ECO:0000256" key="3">
    <source>
        <dbReference type="SAM" id="Coils"/>
    </source>
</evidence>
<evidence type="ECO:0000313" key="6">
    <source>
        <dbReference type="Proteomes" id="UP000009049"/>
    </source>
</evidence>
<gene>
    <name evidence="5" type="ordered locus">RB2501_11887</name>
</gene>
<keyword evidence="2 3" id="KW-0175">Coiled coil</keyword>
<dbReference type="InterPro" id="IPR058792">
    <property type="entry name" value="Beta-barrel_RND_2"/>
</dbReference>